<evidence type="ECO:0000259" key="11">
    <source>
        <dbReference type="PROSITE" id="PS51017"/>
    </source>
</evidence>
<keyword evidence="13" id="KW-1185">Reference proteome</keyword>
<evidence type="ECO:0000256" key="3">
    <source>
        <dbReference type="ARBA" id="ARBA00022723"/>
    </source>
</evidence>
<keyword evidence="7 9" id="KW-0539">Nucleus</keyword>
<name>A0AAV7FY46_DENCH</name>
<dbReference type="CDD" id="cd19821">
    <property type="entry name" value="Bbox1_BBX-like"/>
    <property type="match status" value="1"/>
</dbReference>
<dbReference type="Proteomes" id="UP000775213">
    <property type="component" value="Unassembled WGS sequence"/>
</dbReference>
<dbReference type="PANTHER" id="PTHR31717">
    <property type="entry name" value="ZINC FINGER PROTEIN CONSTANS-LIKE 10"/>
    <property type="match status" value="1"/>
</dbReference>
<evidence type="ECO:0000256" key="5">
    <source>
        <dbReference type="ARBA" id="ARBA00022771"/>
    </source>
</evidence>
<evidence type="ECO:0000259" key="10">
    <source>
        <dbReference type="PROSITE" id="PS50119"/>
    </source>
</evidence>
<evidence type="ECO:0000256" key="8">
    <source>
        <dbReference type="PROSITE-ProRule" id="PRU00024"/>
    </source>
</evidence>
<dbReference type="AlphaFoldDB" id="A0AAV7FY46"/>
<keyword evidence="6" id="KW-0862">Zinc</keyword>
<evidence type="ECO:0000313" key="13">
    <source>
        <dbReference type="Proteomes" id="UP000775213"/>
    </source>
</evidence>
<dbReference type="InterPro" id="IPR010402">
    <property type="entry name" value="CCT_domain"/>
</dbReference>
<dbReference type="PANTHER" id="PTHR31717:SF45">
    <property type="entry name" value="ZINC FINGER PROTEIN CONSTANS-LIKE 14-RELATED"/>
    <property type="match status" value="1"/>
</dbReference>
<dbReference type="SMART" id="SM00336">
    <property type="entry name" value="BBOX"/>
    <property type="match status" value="1"/>
</dbReference>
<evidence type="ECO:0000313" key="12">
    <source>
        <dbReference type="EMBL" id="KAH0448764.1"/>
    </source>
</evidence>
<dbReference type="Pfam" id="PF06203">
    <property type="entry name" value="CCT"/>
    <property type="match status" value="1"/>
</dbReference>
<organism evidence="12 13">
    <name type="scientific">Dendrobium chrysotoxum</name>
    <name type="common">Orchid</name>
    <dbReference type="NCBI Taxonomy" id="161865"/>
    <lineage>
        <taxon>Eukaryota</taxon>
        <taxon>Viridiplantae</taxon>
        <taxon>Streptophyta</taxon>
        <taxon>Embryophyta</taxon>
        <taxon>Tracheophyta</taxon>
        <taxon>Spermatophyta</taxon>
        <taxon>Magnoliopsida</taxon>
        <taxon>Liliopsida</taxon>
        <taxon>Asparagales</taxon>
        <taxon>Orchidaceae</taxon>
        <taxon>Epidendroideae</taxon>
        <taxon>Malaxideae</taxon>
        <taxon>Dendrobiinae</taxon>
        <taxon>Dendrobium</taxon>
    </lineage>
</organism>
<dbReference type="GO" id="GO:0005634">
    <property type="term" value="C:nucleus"/>
    <property type="evidence" value="ECO:0007669"/>
    <property type="project" value="UniProtKB-SubCell"/>
</dbReference>
<dbReference type="PROSITE" id="PS51017">
    <property type="entry name" value="CCT"/>
    <property type="match status" value="1"/>
</dbReference>
<dbReference type="InterPro" id="IPR049808">
    <property type="entry name" value="CONSTANS-like_Bbox1"/>
</dbReference>
<keyword evidence="5 8" id="KW-0863">Zinc-finger</keyword>
<evidence type="ECO:0000256" key="1">
    <source>
        <dbReference type="ARBA" id="ARBA00004123"/>
    </source>
</evidence>
<feature type="domain" description="B box-type" evidence="10">
    <location>
        <begin position="12"/>
        <end position="59"/>
    </location>
</feature>
<evidence type="ECO:0000256" key="9">
    <source>
        <dbReference type="PROSITE-ProRule" id="PRU00357"/>
    </source>
</evidence>
<protein>
    <submittedName>
        <fullName evidence="12">Uncharacterized protein</fullName>
    </submittedName>
</protein>
<dbReference type="EMBL" id="JAGFBR010000019">
    <property type="protein sequence ID" value="KAH0448764.1"/>
    <property type="molecule type" value="Genomic_DNA"/>
</dbReference>
<comment type="caution">
    <text evidence="12">The sequence shown here is derived from an EMBL/GenBank/DDBJ whole genome shotgun (WGS) entry which is preliminary data.</text>
</comment>
<evidence type="ECO:0000256" key="6">
    <source>
        <dbReference type="ARBA" id="ARBA00022833"/>
    </source>
</evidence>
<evidence type="ECO:0000256" key="2">
    <source>
        <dbReference type="ARBA" id="ARBA00010024"/>
    </source>
</evidence>
<keyword evidence="4" id="KW-0677">Repeat</keyword>
<comment type="subcellular location">
    <subcellularLocation>
        <location evidence="1 9">Nucleus</location>
    </subcellularLocation>
</comment>
<evidence type="ECO:0000256" key="4">
    <source>
        <dbReference type="ARBA" id="ARBA00022737"/>
    </source>
</evidence>
<reference evidence="12 13" key="1">
    <citation type="journal article" date="2021" name="Hortic Res">
        <title>Chromosome-scale assembly of the Dendrobium chrysotoxum genome enhances the understanding of orchid evolution.</title>
        <authorList>
            <person name="Zhang Y."/>
            <person name="Zhang G.Q."/>
            <person name="Zhang D."/>
            <person name="Liu X.D."/>
            <person name="Xu X.Y."/>
            <person name="Sun W.H."/>
            <person name="Yu X."/>
            <person name="Zhu X."/>
            <person name="Wang Z.W."/>
            <person name="Zhao X."/>
            <person name="Zhong W.Y."/>
            <person name="Chen H."/>
            <person name="Yin W.L."/>
            <person name="Huang T."/>
            <person name="Niu S.C."/>
            <person name="Liu Z.J."/>
        </authorList>
    </citation>
    <scope>NUCLEOTIDE SEQUENCE [LARGE SCALE GENOMIC DNA]</scope>
    <source>
        <strain evidence="12">Lindl</strain>
    </source>
</reference>
<feature type="domain" description="CCT" evidence="11">
    <location>
        <begin position="288"/>
        <end position="330"/>
    </location>
</feature>
<dbReference type="PROSITE" id="PS50119">
    <property type="entry name" value="ZF_BBOX"/>
    <property type="match status" value="1"/>
</dbReference>
<proteinExistence type="inferred from homology"/>
<evidence type="ECO:0000256" key="7">
    <source>
        <dbReference type="ARBA" id="ARBA00023242"/>
    </source>
</evidence>
<comment type="similarity">
    <text evidence="2">Belongs to the CONSTANS family.</text>
</comment>
<accession>A0AAV7FY46</accession>
<dbReference type="GO" id="GO:0008270">
    <property type="term" value="F:zinc ion binding"/>
    <property type="evidence" value="ECO:0007669"/>
    <property type="project" value="UniProtKB-KW"/>
</dbReference>
<dbReference type="InterPro" id="IPR000315">
    <property type="entry name" value="Znf_B-box"/>
</dbReference>
<keyword evidence="3" id="KW-0479">Metal-binding</keyword>
<gene>
    <name evidence="12" type="ORF">IEQ34_022564</name>
</gene>
<dbReference type="GO" id="GO:0006355">
    <property type="term" value="P:regulation of DNA-templated transcription"/>
    <property type="evidence" value="ECO:0007669"/>
    <property type="project" value="UniProtKB-ARBA"/>
</dbReference>
<sequence length="386" mass="42799">MVSADANANANADAVTCDFCDSKRAVVFCRADSARLCLACDRVVHAANTVSFRHNRSLLCDSCASAPATIFCHTPPHRLVLCSSCDFNAHQADDYRHDRRAIDPFTGCPAGAVLAAALGLGDDKGSLPDKVEEDWDLAWEVPQVFSWDDLILQPTTTPFHGFQAMGIPPPPKDKTSSCGKREDEIHRQIRKLIISETDGVDYSEENVPVMECKSLQLENLQLGKLDNEYGYAPIFVEIPSCEVAVSDPVEVSQERQIGSSCLASETFVDSTMEAASYPSLPKDEVHDRSSVILRYKEKRKTRRYDKLIRYESRKVRADSRTLGSIGSPAFLKSWFLVKHENSFPALANNVYIAVCAGQVLLKNCIISKMLLLTKFKQNFTFSSKSS</sequence>